<keyword evidence="1" id="KW-1133">Transmembrane helix</keyword>
<gene>
    <name evidence="2" type="ORF">MCHLO_04236</name>
</gene>
<accession>A0ABQ0L6V0</accession>
<proteinExistence type="predicted"/>
<dbReference type="Proteomes" id="UP000815677">
    <property type="component" value="Unassembled WGS sequence"/>
</dbReference>
<keyword evidence="1" id="KW-0472">Membrane</keyword>
<keyword evidence="1" id="KW-0812">Transmembrane</keyword>
<reference evidence="2" key="1">
    <citation type="submission" date="2014-09" db="EMBL/GenBank/DDBJ databases">
        <title>Genome sequence of the luminous mushroom Mycena chlorophos for searching fungal bioluminescence genes.</title>
        <authorList>
            <person name="Tanaka Y."/>
            <person name="Kasuga D."/>
            <person name="Oba Y."/>
            <person name="Hase S."/>
            <person name="Sato K."/>
            <person name="Oba Y."/>
            <person name="Sakakibara Y."/>
        </authorList>
    </citation>
    <scope>NUCLEOTIDE SEQUENCE</scope>
</reference>
<feature type="transmembrane region" description="Helical" evidence="1">
    <location>
        <begin position="45"/>
        <end position="66"/>
    </location>
</feature>
<protein>
    <submittedName>
        <fullName evidence="2">Uncharacterized protein</fullName>
    </submittedName>
</protein>
<evidence type="ECO:0000256" key="1">
    <source>
        <dbReference type="SAM" id="Phobius"/>
    </source>
</evidence>
<dbReference type="EMBL" id="DF842749">
    <property type="protein sequence ID" value="GAT46737.1"/>
    <property type="molecule type" value="Genomic_DNA"/>
</dbReference>
<keyword evidence="3" id="KW-1185">Reference proteome</keyword>
<feature type="transmembrane region" description="Helical" evidence="1">
    <location>
        <begin position="154"/>
        <end position="178"/>
    </location>
</feature>
<feature type="transmembrane region" description="Helical" evidence="1">
    <location>
        <begin position="190"/>
        <end position="209"/>
    </location>
</feature>
<feature type="transmembrane region" description="Helical" evidence="1">
    <location>
        <begin position="121"/>
        <end position="139"/>
    </location>
</feature>
<name>A0ABQ0L6V0_MYCCL</name>
<sequence>MLSLDLLPASLLDHIFSFALSNVLPERRESKLPPTPTLHTQLSPFPSIAIVGTLTAFALTVALLLLRRKPKGNPDVALSEDTVLRIHALAAHQPYRMPDPDDDPGTFSWLPFSRSPRRQSLFLFWLFLLLLLAAIAYTFRKPWLATLAEKRHTLSWTLTVAVSLALAKIAGPLTRFILMLVPFVRATHRWAMLLSIRPLYLFHALYMHITLTLHTTFPTLTLAHPIQRVLDTGVAFVASMWTVLTGYRMAAARVARTHTVAFKIISRLADLGTARYVPLVYLRAWGWKFLKHVIVFSLEGESRYSMSTQKFKVMFGPTLAVILYELYKYLTYVAPRTEIEIALEPIRKTLDQQQILFQRIAVEQEILRHVMYRAIASRCPPCRPPTPLLVSRVCELERVGEASQINLQGMQDDRRTQSNGWSRIVNSMVIALAHAGDLEGAYVHRARMLEFGGAPALILHVMDTTDDTANAVAPFQESTASCSTSIYLYNNVISGLAQAPKADYAFGIFCSGRSSRRACGRKLRSQEKISYGHLAVYKHSESHHILLHCLGIRNRAHVVHRVQQLCRRAHERVKLAASRALMYISVYLYQDKRKTKQQQ</sequence>
<evidence type="ECO:0000313" key="2">
    <source>
        <dbReference type="EMBL" id="GAT46737.1"/>
    </source>
</evidence>
<evidence type="ECO:0000313" key="3">
    <source>
        <dbReference type="Proteomes" id="UP000815677"/>
    </source>
</evidence>
<organism evidence="2 3">
    <name type="scientific">Mycena chlorophos</name>
    <name type="common">Agaric fungus</name>
    <name type="synonym">Agaricus chlorophos</name>
    <dbReference type="NCBI Taxonomy" id="658473"/>
    <lineage>
        <taxon>Eukaryota</taxon>
        <taxon>Fungi</taxon>
        <taxon>Dikarya</taxon>
        <taxon>Basidiomycota</taxon>
        <taxon>Agaricomycotina</taxon>
        <taxon>Agaricomycetes</taxon>
        <taxon>Agaricomycetidae</taxon>
        <taxon>Agaricales</taxon>
        <taxon>Marasmiineae</taxon>
        <taxon>Mycenaceae</taxon>
        <taxon>Mycena</taxon>
    </lineage>
</organism>